<evidence type="ECO:0000259" key="3">
    <source>
        <dbReference type="Pfam" id="PF05532"/>
    </source>
</evidence>
<dbReference type="Gene3D" id="1.10.1470.10">
    <property type="entry name" value="YjbJ"/>
    <property type="match status" value="1"/>
</dbReference>
<organism evidence="4 5">
    <name type="scientific">Tessaracoccus lubricantis</name>
    <dbReference type="NCBI Taxonomy" id="545543"/>
    <lineage>
        <taxon>Bacteria</taxon>
        <taxon>Bacillati</taxon>
        <taxon>Actinomycetota</taxon>
        <taxon>Actinomycetes</taxon>
        <taxon>Propionibacteriales</taxon>
        <taxon>Propionibacteriaceae</taxon>
        <taxon>Tessaracoccus</taxon>
    </lineage>
</organism>
<feature type="domain" description="CsbD-like" evidence="3">
    <location>
        <begin position="4"/>
        <end position="51"/>
    </location>
</feature>
<feature type="region of interest" description="Disordered" evidence="2">
    <location>
        <begin position="1"/>
        <end position="75"/>
    </location>
</feature>
<feature type="compositionally biased region" description="Basic and acidic residues" evidence="2">
    <location>
        <begin position="1"/>
        <end position="18"/>
    </location>
</feature>
<keyword evidence="5" id="KW-1185">Reference proteome</keyword>
<dbReference type="InterPro" id="IPR036629">
    <property type="entry name" value="YjbJ_sf"/>
</dbReference>
<evidence type="ECO:0000313" key="4">
    <source>
        <dbReference type="EMBL" id="GAA4890120.1"/>
    </source>
</evidence>
<accession>A0ABP9F0F7</accession>
<dbReference type="Pfam" id="PF05532">
    <property type="entry name" value="CsbD"/>
    <property type="match status" value="1"/>
</dbReference>
<reference evidence="5" key="1">
    <citation type="journal article" date="2019" name="Int. J. Syst. Evol. Microbiol.">
        <title>The Global Catalogue of Microorganisms (GCM) 10K type strain sequencing project: providing services to taxonomists for standard genome sequencing and annotation.</title>
        <authorList>
            <consortium name="The Broad Institute Genomics Platform"/>
            <consortium name="The Broad Institute Genome Sequencing Center for Infectious Disease"/>
            <person name="Wu L."/>
            <person name="Ma J."/>
        </authorList>
    </citation>
    <scope>NUCLEOTIDE SEQUENCE [LARGE SCALE GENOMIC DNA]</scope>
    <source>
        <strain evidence="5">JCM 19125</strain>
    </source>
</reference>
<gene>
    <name evidence="4" type="ORF">GCM10025789_03240</name>
</gene>
<evidence type="ECO:0000313" key="5">
    <source>
        <dbReference type="Proteomes" id="UP001501521"/>
    </source>
</evidence>
<protein>
    <recommendedName>
        <fullName evidence="3">CsbD-like domain-containing protein</fullName>
    </recommendedName>
</protein>
<proteinExistence type="inferred from homology"/>
<evidence type="ECO:0000256" key="2">
    <source>
        <dbReference type="SAM" id="MobiDB-lite"/>
    </source>
</evidence>
<dbReference type="Proteomes" id="UP001501521">
    <property type="component" value="Unassembled WGS sequence"/>
</dbReference>
<dbReference type="InterPro" id="IPR008462">
    <property type="entry name" value="CsbD"/>
</dbReference>
<sequence length="75" mass="8015">MGLDDKMKEAVGKAKEGIGDATDNESLRRSGQADRIEANVSELGDKANDRVGDATGAVADKVEDLKDSVTDDRRH</sequence>
<evidence type="ECO:0000256" key="1">
    <source>
        <dbReference type="ARBA" id="ARBA00009129"/>
    </source>
</evidence>
<dbReference type="EMBL" id="BAABLV010000005">
    <property type="protein sequence ID" value="GAA4890120.1"/>
    <property type="molecule type" value="Genomic_DNA"/>
</dbReference>
<dbReference type="SUPFAM" id="SSF69047">
    <property type="entry name" value="Hypothetical protein YjbJ"/>
    <property type="match status" value="1"/>
</dbReference>
<comment type="similarity">
    <text evidence="1">Belongs to the UPF0337 (CsbD) family.</text>
</comment>
<feature type="compositionally biased region" description="Basic and acidic residues" evidence="2">
    <location>
        <begin position="25"/>
        <end position="52"/>
    </location>
</feature>
<comment type="caution">
    <text evidence="4">The sequence shown here is derived from an EMBL/GenBank/DDBJ whole genome shotgun (WGS) entry which is preliminary data.</text>
</comment>
<feature type="compositionally biased region" description="Basic and acidic residues" evidence="2">
    <location>
        <begin position="60"/>
        <end position="75"/>
    </location>
</feature>
<name>A0ABP9F0F7_9ACTN</name>